<dbReference type="RefSeq" id="WP_168818182.1">
    <property type="nucleotide sequence ID" value="NZ_CP051217.1"/>
</dbReference>
<evidence type="ECO:0000313" key="3">
    <source>
        <dbReference type="Proteomes" id="UP000501600"/>
    </source>
</evidence>
<sequence length="59" mass="6102">MSKLANLSRTDFSALISVALFGMTILVSAVGPAEAQGSMMIDNNNSSPTVSHDPLGHKA</sequence>
<dbReference type="KEGG" id="phao:HF685_02645"/>
<reference evidence="2 3" key="1">
    <citation type="submission" date="2020-04" db="EMBL/GenBank/DDBJ databases">
        <title>Genome sequence for Sphingorhabdus sp. strain M1.</title>
        <authorList>
            <person name="Park S.-J."/>
        </authorList>
    </citation>
    <scope>NUCLEOTIDE SEQUENCE [LARGE SCALE GENOMIC DNA]</scope>
    <source>
        <strain evidence="2 3">JK6</strain>
    </source>
</reference>
<gene>
    <name evidence="2" type="ORF">HF685_02645</name>
</gene>
<keyword evidence="3" id="KW-1185">Reference proteome</keyword>
<evidence type="ECO:0000313" key="2">
    <source>
        <dbReference type="EMBL" id="QJB68338.1"/>
    </source>
</evidence>
<dbReference type="EMBL" id="CP051217">
    <property type="protein sequence ID" value="QJB68338.1"/>
    <property type="molecule type" value="Genomic_DNA"/>
</dbReference>
<dbReference type="Proteomes" id="UP000501600">
    <property type="component" value="Chromosome"/>
</dbReference>
<feature type="region of interest" description="Disordered" evidence="1">
    <location>
        <begin position="37"/>
        <end position="59"/>
    </location>
</feature>
<proteinExistence type="predicted"/>
<feature type="compositionally biased region" description="Polar residues" evidence="1">
    <location>
        <begin position="41"/>
        <end position="50"/>
    </location>
</feature>
<accession>A0A6H2DJG7</accession>
<organism evidence="2 3">
    <name type="scientific">Parasphingorhabdus halotolerans</name>
    <dbReference type="NCBI Taxonomy" id="2725558"/>
    <lineage>
        <taxon>Bacteria</taxon>
        <taxon>Pseudomonadati</taxon>
        <taxon>Pseudomonadota</taxon>
        <taxon>Alphaproteobacteria</taxon>
        <taxon>Sphingomonadales</taxon>
        <taxon>Sphingomonadaceae</taxon>
        <taxon>Parasphingorhabdus</taxon>
    </lineage>
</organism>
<evidence type="ECO:0000256" key="1">
    <source>
        <dbReference type="SAM" id="MobiDB-lite"/>
    </source>
</evidence>
<dbReference type="AlphaFoldDB" id="A0A6H2DJG7"/>
<protein>
    <submittedName>
        <fullName evidence="2">Uncharacterized protein</fullName>
    </submittedName>
</protein>
<name>A0A6H2DJG7_9SPHN</name>